<gene>
    <name evidence="1" type="ORF">HYPBUDRAFT_158605</name>
</gene>
<dbReference type="NCBIfam" id="TIGR01460">
    <property type="entry name" value="HAD-SF-IIA"/>
    <property type="match status" value="1"/>
</dbReference>
<dbReference type="GO" id="GO:0016787">
    <property type="term" value="F:hydrolase activity"/>
    <property type="evidence" value="ECO:0007669"/>
    <property type="project" value="UniProtKB-KW"/>
</dbReference>
<evidence type="ECO:0000313" key="1">
    <source>
        <dbReference type="EMBL" id="ODV65024.1"/>
    </source>
</evidence>
<dbReference type="InterPro" id="IPR036412">
    <property type="entry name" value="HAD-like_sf"/>
</dbReference>
<keyword evidence="2" id="KW-1185">Reference proteome</keyword>
<dbReference type="AlphaFoldDB" id="A0A1E4RCN8"/>
<name>A0A1E4RCN8_9ASCO</name>
<dbReference type="InterPro" id="IPR006353">
    <property type="entry name" value="HAD-SF_hydro_IIA_CECR5"/>
</dbReference>
<dbReference type="GO" id="GO:0046474">
    <property type="term" value="P:glycerophospholipid biosynthetic process"/>
    <property type="evidence" value="ECO:0007669"/>
    <property type="project" value="TreeGrafter"/>
</dbReference>
<dbReference type="Proteomes" id="UP000095085">
    <property type="component" value="Unassembled WGS sequence"/>
</dbReference>
<dbReference type="NCBIfam" id="TIGR01456">
    <property type="entry name" value="CECR5"/>
    <property type="match status" value="1"/>
</dbReference>
<dbReference type="EMBL" id="KV454545">
    <property type="protein sequence ID" value="ODV65024.1"/>
    <property type="molecule type" value="Genomic_DNA"/>
</dbReference>
<dbReference type="RefSeq" id="XP_020074091.1">
    <property type="nucleotide sequence ID" value="XM_020222388.1"/>
</dbReference>
<dbReference type="STRING" id="984485.A0A1E4RCN8"/>
<dbReference type="Gene3D" id="3.40.50.1000">
    <property type="entry name" value="HAD superfamily/HAD-like"/>
    <property type="match status" value="2"/>
</dbReference>
<organism evidence="1 2">
    <name type="scientific">Hyphopichia burtonii NRRL Y-1933</name>
    <dbReference type="NCBI Taxonomy" id="984485"/>
    <lineage>
        <taxon>Eukaryota</taxon>
        <taxon>Fungi</taxon>
        <taxon>Dikarya</taxon>
        <taxon>Ascomycota</taxon>
        <taxon>Saccharomycotina</taxon>
        <taxon>Pichiomycetes</taxon>
        <taxon>Debaryomycetaceae</taxon>
        <taxon>Hyphopichia</taxon>
    </lineage>
</organism>
<keyword evidence="1" id="KW-0378">Hydrolase</keyword>
<evidence type="ECO:0000313" key="2">
    <source>
        <dbReference type="Proteomes" id="UP000095085"/>
    </source>
</evidence>
<dbReference type="InterPro" id="IPR023214">
    <property type="entry name" value="HAD_sf"/>
</dbReference>
<dbReference type="PANTHER" id="PTHR14269">
    <property type="entry name" value="CDP-DIACYLGLYCEROL--GLYCEROL-3-PHOSPHATE 3-PHOSPHATIDYLTRANSFERASE-RELATED"/>
    <property type="match status" value="1"/>
</dbReference>
<sequence length="374" mass="42082">MFVPMQEFLISYTNGIKNEVAFVFDIDGVLLRGKKAIPSAKPALELLNTNKIPYILLTNGGGVSEKSRVEFISKELNIPISPSQIVQSHTPMKALAQNNLYNRVMVVGGPEDKARYVALEYGFKEVITPGDIIRQQPSISPHHRYTKEQIENFTKPDIDLTKPIEAVLIFNDPRDAGTDVQIVCDILNSVEGLIGTKRPFDDGKDRQKPSIPIIFSNNDFVWANDYPLPRFGQGAFRITVEALYSEMNQLKHNEKLESTIMGKPFKIQYDFAHSVLINWRNKLIANDVNDANDLTLPNLNETPTNSPFKKIYMVGDNPASDIQGANQNGWESILLRTGVFKDDDWNHIVARPTAGVFDNVYDSVKEILLKNGYN</sequence>
<dbReference type="SUPFAM" id="SSF56784">
    <property type="entry name" value="HAD-like"/>
    <property type="match status" value="1"/>
</dbReference>
<dbReference type="OrthoDB" id="10251048at2759"/>
<accession>A0A1E4RCN8</accession>
<dbReference type="GeneID" id="30996937"/>
<protein>
    <submittedName>
        <fullName evidence="1">HAD-superfamily hydrolase</fullName>
    </submittedName>
</protein>
<proteinExistence type="predicted"/>
<dbReference type="Pfam" id="PF13344">
    <property type="entry name" value="Hydrolase_6"/>
    <property type="match status" value="1"/>
</dbReference>
<dbReference type="PANTHER" id="PTHR14269:SF57">
    <property type="entry name" value="SUPERFAMILY HYDROLASE, PUTATIVE (AFU_ORTHOLOGUE AFUA_2G02580)-RELATED"/>
    <property type="match status" value="1"/>
</dbReference>
<dbReference type="InterPro" id="IPR050324">
    <property type="entry name" value="CDP-alcohol_PTase-I"/>
</dbReference>
<dbReference type="InterPro" id="IPR006357">
    <property type="entry name" value="HAD-SF_hydro_IIA"/>
</dbReference>
<dbReference type="GO" id="GO:0005739">
    <property type="term" value="C:mitochondrion"/>
    <property type="evidence" value="ECO:0007669"/>
    <property type="project" value="TreeGrafter"/>
</dbReference>
<dbReference type="Pfam" id="PF13242">
    <property type="entry name" value="Hydrolase_like"/>
    <property type="match status" value="1"/>
</dbReference>
<reference evidence="2" key="1">
    <citation type="submission" date="2016-05" db="EMBL/GenBank/DDBJ databases">
        <title>Comparative genomics of biotechnologically important yeasts.</title>
        <authorList>
            <consortium name="DOE Joint Genome Institute"/>
            <person name="Riley R."/>
            <person name="Haridas S."/>
            <person name="Wolfe K.H."/>
            <person name="Lopes M.R."/>
            <person name="Hittinger C.T."/>
            <person name="Goker M."/>
            <person name="Salamov A."/>
            <person name="Wisecaver J."/>
            <person name="Long T.M."/>
            <person name="Aerts A.L."/>
            <person name="Barry K."/>
            <person name="Choi C."/>
            <person name="Clum A."/>
            <person name="Coughlan A.Y."/>
            <person name="Deshpande S."/>
            <person name="Douglass A.P."/>
            <person name="Hanson S.J."/>
            <person name="Klenk H.-P."/>
            <person name="Labutti K."/>
            <person name="Lapidus A."/>
            <person name="Lindquist E."/>
            <person name="Lipzen A."/>
            <person name="Meier-Kolthoff J.P."/>
            <person name="Ohm R.A."/>
            <person name="Otillar R.P."/>
            <person name="Pangilinan J."/>
            <person name="Peng Y."/>
            <person name="Rokas A."/>
            <person name="Rosa C.A."/>
            <person name="Scheuner C."/>
            <person name="Sibirny A.A."/>
            <person name="Slot J.C."/>
            <person name="Stielow J.B."/>
            <person name="Sun H."/>
            <person name="Kurtzman C.P."/>
            <person name="Blackwell M."/>
            <person name="Grigoriev I.V."/>
            <person name="Jeffries T.W."/>
        </authorList>
    </citation>
    <scope>NUCLEOTIDE SEQUENCE [LARGE SCALE GENOMIC DNA]</scope>
    <source>
        <strain evidence="2">NRRL Y-1933</strain>
    </source>
</reference>